<evidence type="ECO:0000256" key="5">
    <source>
        <dbReference type="ARBA" id="ARBA00023204"/>
    </source>
</evidence>
<dbReference type="NCBIfam" id="TIGR00589">
    <property type="entry name" value="ogt"/>
    <property type="match status" value="1"/>
</dbReference>
<dbReference type="GO" id="GO:0006281">
    <property type="term" value="P:DNA repair"/>
    <property type="evidence" value="ECO:0007669"/>
    <property type="project" value="UniProtKB-KW"/>
</dbReference>
<dbReference type="OrthoDB" id="9802228at2"/>
<dbReference type="GO" id="GO:0032259">
    <property type="term" value="P:methylation"/>
    <property type="evidence" value="ECO:0007669"/>
    <property type="project" value="UniProtKB-KW"/>
</dbReference>
<dbReference type="SUPFAM" id="SSF46767">
    <property type="entry name" value="Methylated DNA-protein cysteine methyltransferase, C-terminal domain"/>
    <property type="match status" value="1"/>
</dbReference>
<dbReference type="InterPro" id="IPR014048">
    <property type="entry name" value="MethylDNA_cys_MeTrfase_DNA-bd"/>
</dbReference>
<sequence length="223" mass="23231">MTIARSATVVTPDGPFTVVADDAAVLASGWTDDVASLVALVHPTLRPSDVTPSDVTPDDVTRDETTRDETTHDDAAHEEAAHEEAAHEEAAHEEAAPGGPGTGDVLAAALSAVRAYYAGDLAAPGAVPVRQVSGEFRAHAWDVLRGVAPGEVVTYTQYAERAGRPAAVRAAAGACAMNAAALFVPCHRVLRTDGSLGGFRYGLPIKESLLTRERSLDPEPALF</sequence>
<organism evidence="9 10">
    <name type="scientific">Xylanimonas protaetiae</name>
    <dbReference type="NCBI Taxonomy" id="2509457"/>
    <lineage>
        <taxon>Bacteria</taxon>
        <taxon>Bacillati</taxon>
        <taxon>Actinomycetota</taxon>
        <taxon>Actinomycetes</taxon>
        <taxon>Micrococcales</taxon>
        <taxon>Promicromonosporaceae</taxon>
        <taxon>Xylanimonas</taxon>
    </lineage>
</organism>
<gene>
    <name evidence="9" type="ORF">ET471_04210</name>
</gene>
<evidence type="ECO:0000256" key="3">
    <source>
        <dbReference type="ARBA" id="ARBA00022679"/>
    </source>
</evidence>
<feature type="domain" description="Methylated-DNA-[protein]-cysteine S-methyltransferase DNA binding" evidence="8">
    <location>
        <begin position="135"/>
        <end position="214"/>
    </location>
</feature>
<dbReference type="InterPro" id="IPR036217">
    <property type="entry name" value="MethylDNA_cys_MeTrfase_DNAb"/>
</dbReference>
<dbReference type="EMBL" id="CP035493">
    <property type="protein sequence ID" value="QAY69343.1"/>
    <property type="molecule type" value="Genomic_DNA"/>
</dbReference>
<keyword evidence="3 9" id="KW-0808">Transferase</keyword>
<dbReference type="Pfam" id="PF01035">
    <property type="entry name" value="DNA_binding_1"/>
    <property type="match status" value="1"/>
</dbReference>
<dbReference type="RefSeq" id="WP_129186743.1">
    <property type="nucleotide sequence ID" value="NZ_CP035493.1"/>
</dbReference>
<comment type="catalytic activity">
    <reaction evidence="1">
        <text>a 4-O-methyl-thymidine in DNA + L-cysteinyl-[protein] = a thymidine in DNA + S-methyl-L-cysteinyl-[protein]</text>
        <dbReference type="Rhea" id="RHEA:53428"/>
        <dbReference type="Rhea" id="RHEA-COMP:10131"/>
        <dbReference type="Rhea" id="RHEA-COMP:10132"/>
        <dbReference type="Rhea" id="RHEA-COMP:13555"/>
        <dbReference type="Rhea" id="RHEA-COMP:13556"/>
        <dbReference type="ChEBI" id="CHEBI:29950"/>
        <dbReference type="ChEBI" id="CHEBI:82612"/>
        <dbReference type="ChEBI" id="CHEBI:137386"/>
        <dbReference type="ChEBI" id="CHEBI:137387"/>
        <dbReference type="EC" id="2.1.1.63"/>
    </reaction>
</comment>
<evidence type="ECO:0000256" key="6">
    <source>
        <dbReference type="ARBA" id="ARBA00049348"/>
    </source>
</evidence>
<keyword evidence="2 9" id="KW-0489">Methyltransferase</keyword>
<protein>
    <submittedName>
        <fullName evidence="9">Methylated-DNA--[protein]-cysteine S-methyltransferase</fullName>
    </submittedName>
</protein>
<dbReference type="InterPro" id="IPR036388">
    <property type="entry name" value="WH-like_DNA-bd_sf"/>
</dbReference>
<evidence type="ECO:0000256" key="1">
    <source>
        <dbReference type="ARBA" id="ARBA00001286"/>
    </source>
</evidence>
<evidence type="ECO:0000256" key="2">
    <source>
        <dbReference type="ARBA" id="ARBA00022603"/>
    </source>
</evidence>
<dbReference type="PANTHER" id="PTHR10815">
    <property type="entry name" value="METHYLATED-DNA--PROTEIN-CYSTEINE METHYLTRANSFERASE"/>
    <property type="match status" value="1"/>
</dbReference>
<evidence type="ECO:0000259" key="8">
    <source>
        <dbReference type="Pfam" id="PF01035"/>
    </source>
</evidence>
<evidence type="ECO:0000313" key="10">
    <source>
        <dbReference type="Proteomes" id="UP000292118"/>
    </source>
</evidence>
<keyword evidence="4" id="KW-0227">DNA damage</keyword>
<feature type="compositionally biased region" description="Basic and acidic residues" evidence="7">
    <location>
        <begin position="59"/>
        <end position="95"/>
    </location>
</feature>
<dbReference type="PROSITE" id="PS00374">
    <property type="entry name" value="MGMT"/>
    <property type="match status" value="1"/>
</dbReference>
<evidence type="ECO:0000256" key="7">
    <source>
        <dbReference type="SAM" id="MobiDB-lite"/>
    </source>
</evidence>
<dbReference type="GO" id="GO:0003908">
    <property type="term" value="F:methylated-DNA-[protein]-cysteine S-methyltransferase activity"/>
    <property type="evidence" value="ECO:0007669"/>
    <property type="project" value="UniProtKB-EC"/>
</dbReference>
<keyword evidence="5" id="KW-0234">DNA repair</keyword>
<evidence type="ECO:0000313" key="9">
    <source>
        <dbReference type="EMBL" id="QAY69343.1"/>
    </source>
</evidence>
<dbReference type="Proteomes" id="UP000292118">
    <property type="component" value="Chromosome"/>
</dbReference>
<dbReference type="InterPro" id="IPR001497">
    <property type="entry name" value="MethylDNA_cys_MeTrfase_AS"/>
</dbReference>
<evidence type="ECO:0000256" key="4">
    <source>
        <dbReference type="ARBA" id="ARBA00022763"/>
    </source>
</evidence>
<dbReference type="PANTHER" id="PTHR10815:SF5">
    <property type="entry name" value="METHYLATED-DNA--PROTEIN-CYSTEINE METHYLTRANSFERASE"/>
    <property type="match status" value="1"/>
</dbReference>
<accession>A0A4P6F3U1</accession>
<dbReference type="Gene3D" id="1.10.10.10">
    <property type="entry name" value="Winged helix-like DNA-binding domain superfamily/Winged helix DNA-binding domain"/>
    <property type="match status" value="1"/>
</dbReference>
<proteinExistence type="predicted"/>
<comment type="catalytic activity">
    <reaction evidence="6">
        <text>a 6-O-methyl-2'-deoxyguanosine in DNA + L-cysteinyl-[protein] = S-methyl-L-cysteinyl-[protein] + a 2'-deoxyguanosine in DNA</text>
        <dbReference type="Rhea" id="RHEA:24000"/>
        <dbReference type="Rhea" id="RHEA-COMP:10131"/>
        <dbReference type="Rhea" id="RHEA-COMP:10132"/>
        <dbReference type="Rhea" id="RHEA-COMP:11367"/>
        <dbReference type="Rhea" id="RHEA-COMP:11368"/>
        <dbReference type="ChEBI" id="CHEBI:29950"/>
        <dbReference type="ChEBI" id="CHEBI:82612"/>
        <dbReference type="ChEBI" id="CHEBI:85445"/>
        <dbReference type="ChEBI" id="CHEBI:85448"/>
        <dbReference type="EC" id="2.1.1.63"/>
    </reaction>
</comment>
<dbReference type="AlphaFoldDB" id="A0A4P6F3U1"/>
<name>A0A4P6F3U1_9MICO</name>
<keyword evidence="10" id="KW-1185">Reference proteome</keyword>
<feature type="region of interest" description="Disordered" evidence="7">
    <location>
        <begin position="45"/>
        <end position="103"/>
    </location>
</feature>
<dbReference type="KEGG" id="xya:ET471_04210"/>
<dbReference type="CDD" id="cd06445">
    <property type="entry name" value="ATase"/>
    <property type="match status" value="1"/>
</dbReference>
<reference evidence="9 10" key="1">
    <citation type="submission" date="2019-01" db="EMBL/GenBank/DDBJ databases">
        <title>Genome sequencing of strain FW10M-9.</title>
        <authorList>
            <person name="Heo J."/>
            <person name="Kim S.-J."/>
            <person name="Kim J.-S."/>
            <person name="Hong S.-B."/>
            <person name="Kwon S.-W."/>
        </authorList>
    </citation>
    <scope>NUCLEOTIDE SEQUENCE [LARGE SCALE GENOMIC DNA]</scope>
    <source>
        <strain evidence="9 10">FW10M-9</strain>
    </source>
</reference>